<organism evidence="5 6">
    <name type="scientific">Halomonas icarae</name>
    <dbReference type="NCBI Taxonomy" id="2691040"/>
    <lineage>
        <taxon>Bacteria</taxon>
        <taxon>Pseudomonadati</taxon>
        <taxon>Pseudomonadota</taxon>
        <taxon>Gammaproteobacteria</taxon>
        <taxon>Oceanospirillales</taxon>
        <taxon>Halomonadaceae</taxon>
        <taxon>Halomonas</taxon>
    </lineage>
</organism>
<evidence type="ECO:0000313" key="5">
    <source>
        <dbReference type="EMBL" id="NAW11748.1"/>
    </source>
</evidence>
<dbReference type="AlphaFoldDB" id="A0A7X5ALK2"/>
<dbReference type="Gene3D" id="3.40.630.30">
    <property type="match status" value="1"/>
</dbReference>
<dbReference type="EMBL" id="WUTS01000001">
    <property type="protein sequence ID" value="NAW11748.1"/>
    <property type="molecule type" value="Genomic_DNA"/>
</dbReference>
<feature type="region of interest" description="Disordered" evidence="3">
    <location>
        <begin position="1"/>
        <end position="31"/>
    </location>
</feature>
<evidence type="ECO:0000259" key="4">
    <source>
        <dbReference type="PROSITE" id="PS51186"/>
    </source>
</evidence>
<gene>
    <name evidence="5" type="ORF">GRB80_02690</name>
</gene>
<accession>A0A7X5ALK2</accession>
<keyword evidence="6" id="KW-1185">Reference proteome</keyword>
<dbReference type="SUPFAM" id="SSF55729">
    <property type="entry name" value="Acyl-CoA N-acyltransferases (Nat)"/>
    <property type="match status" value="1"/>
</dbReference>
<keyword evidence="1 5" id="KW-0808">Transferase</keyword>
<dbReference type="Pfam" id="PF13673">
    <property type="entry name" value="Acetyltransf_10"/>
    <property type="match status" value="1"/>
</dbReference>
<dbReference type="GO" id="GO:0016747">
    <property type="term" value="F:acyltransferase activity, transferring groups other than amino-acyl groups"/>
    <property type="evidence" value="ECO:0007669"/>
    <property type="project" value="InterPro"/>
</dbReference>
<evidence type="ECO:0000313" key="6">
    <source>
        <dbReference type="Proteomes" id="UP000448235"/>
    </source>
</evidence>
<dbReference type="PANTHER" id="PTHR43877:SF2">
    <property type="entry name" value="AMINOALKYLPHOSPHONATE N-ACETYLTRANSFERASE-RELATED"/>
    <property type="match status" value="1"/>
</dbReference>
<comment type="caution">
    <text evidence="5">The sequence shown here is derived from an EMBL/GenBank/DDBJ whole genome shotgun (WGS) entry which is preliminary data.</text>
</comment>
<feature type="compositionally biased region" description="Low complexity" evidence="3">
    <location>
        <begin position="7"/>
        <end position="17"/>
    </location>
</feature>
<dbReference type="InterPro" id="IPR000182">
    <property type="entry name" value="GNAT_dom"/>
</dbReference>
<dbReference type="PROSITE" id="PS51186">
    <property type="entry name" value="GNAT"/>
    <property type="match status" value="1"/>
</dbReference>
<evidence type="ECO:0000256" key="2">
    <source>
        <dbReference type="ARBA" id="ARBA00023315"/>
    </source>
</evidence>
<protein>
    <submittedName>
        <fullName evidence="5">GNAT family N-acetyltransferase</fullName>
    </submittedName>
</protein>
<evidence type="ECO:0000256" key="3">
    <source>
        <dbReference type="SAM" id="MobiDB-lite"/>
    </source>
</evidence>
<feature type="domain" description="N-acetyltransferase" evidence="4">
    <location>
        <begin position="41"/>
        <end position="178"/>
    </location>
</feature>
<keyword evidence="2" id="KW-0012">Acyltransferase</keyword>
<reference evidence="5 6" key="1">
    <citation type="submission" date="2019-12" db="EMBL/GenBank/DDBJ databases">
        <title>Draft genome sequencing of Halomonas icarensis D1-1.</title>
        <authorList>
            <person name="Pandiyan K."/>
            <person name="Kushwaha P."/>
            <person name="Gowdham M."/>
            <person name="Chakdar H."/>
            <person name="Singh A."/>
            <person name="Kumar M."/>
            <person name="Saxena A.K."/>
        </authorList>
    </citation>
    <scope>NUCLEOTIDE SEQUENCE [LARGE SCALE GENOMIC DNA]</scope>
    <source>
        <strain evidence="5 6">D1-1</strain>
    </source>
</reference>
<dbReference type="InterPro" id="IPR016181">
    <property type="entry name" value="Acyl_CoA_acyltransferase"/>
</dbReference>
<dbReference type="CDD" id="cd04301">
    <property type="entry name" value="NAT_SF"/>
    <property type="match status" value="1"/>
</dbReference>
<evidence type="ECO:0000256" key="1">
    <source>
        <dbReference type="ARBA" id="ARBA00022679"/>
    </source>
</evidence>
<name>A0A7X5ALK2_9GAMM</name>
<dbReference type="Proteomes" id="UP000448235">
    <property type="component" value="Unassembled WGS sequence"/>
</dbReference>
<sequence length="180" mass="19553">MPEAWPGRASSRSSKGQGARGKGQGAGTVSPGVVILQQQTLKIREGSWDELGADATEIRREVFVEEQGVSRQEEWDGRDEECRHFLALWNDLPVGTARLLPDAHIGRVAVLANARGQGVGAALMRAAIEAARRQGQPAVALAAQTHALDFYARLGFEAHGPEFLDAGIPHRNMRLSLRDR</sequence>
<dbReference type="PANTHER" id="PTHR43877">
    <property type="entry name" value="AMINOALKYLPHOSPHONATE N-ACETYLTRANSFERASE-RELATED-RELATED"/>
    <property type="match status" value="1"/>
</dbReference>
<dbReference type="InterPro" id="IPR050832">
    <property type="entry name" value="Bact_Acetyltransf"/>
</dbReference>
<proteinExistence type="predicted"/>